<evidence type="ECO:0000313" key="12">
    <source>
        <dbReference type="EnsemblMetazoa" id="MESCA009825-PA"/>
    </source>
</evidence>
<keyword evidence="7" id="KW-1133">Transmembrane helix</keyword>
<dbReference type="InterPro" id="IPR029071">
    <property type="entry name" value="Ubiquitin-like_domsf"/>
</dbReference>
<keyword evidence="8" id="KW-0560">Oxidoreductase</keyword>
<evidence type="ECO:0000256" key="8">
    <source>
        <dbReference type="ARBA" id="ARBA00023002"/>
    </source>
</evidence>
<dbReference type="SUPFAM" id="SSF54236">
    <property type="entry name" value="Ubiquitin-like"/>
    <property type="match status" value="1"/>
</dbReference>
<comment type="similarity">
    <text evidence="3">Belongs to the steroid 5-alpha reductase family.</text>
</comment>
<dbReference type="PROSITE" id="PS50053">
    <property type="entry name" value="UBIQUITIN_2"/>
    <property type="match status" value="1"/>
</dbReference>
<evidence type="ECO:0000259" key="11">
    <source>
        <dbReference type="PROSITE" id="PS50053"/>
    </source>
</evidence>
<evidence type="ECO:0000256" key="10">
    <source>
        <dbReference type="ARBA" id="ARBA00023136"/>
    </source>
</evidence>
<reference evidence="12" key="2">
    <citation type="submission" date="2015-06" db="UniProtKB">
        <authorList>
            <consortium name="EnsemblMetazoa"/>
        </authorList>
    </citation>
    <scope>IDENTIFICATION</scope>
</reference>
<dbReference type="Proteomes" id="UP000015102">
    <property type="component" value="Unassembled WGS sequence"/>
</dbReference>
<keyword evidence="6" id="KW-0256">Endoplasmic reticulum</keyword>
<name>T1H0X8_MEGSC</name>
<keyword evidence="4" id="KW-0444">Lipid biosynthesis</keyword>
<reference evidence="13" key="1">
    <citation type="submission" date="2013-02" db="EMBL/GenBank/DDBJ databases">
        <authorList>
            <person name="Hughes D."/>
        </authorList>
    </citation>
    <scope>NUCLEOTIDE SEQUENCE</scope>
    <source>
        <strain>Durham</strain>
        <strain evidence="13">NC isolate 2 -- Noor lab</strain>
    </source>
</reference>
<keyword evidence="9" id="KW-0443">Lipid metabolism</keyword>
<dbReference type="PANTHER" id="PTHR10556:SF28">
    <property type="entry name" value="VERY-LONG-CHAIN ENOYL-COA REDUCTASE"/>
    <property type="match status" value="1"/>
</dbReference>
<evidence type="ECO:0000256" key="7">
    <source>
        <dbReference type="ARBA" id="ARBA00022989"/>
    </source>
</evidence>
<dbReference type="GO" id="GO:0016491">
    <property type="term" value="F:oxidoreductase activity"/>
    <property type="evidence" value="ECO:0007669"/>
    <property type="project" value="UniProtKB-KW"/>
</dbReference>
<evidence type="ECO:0000256" key="1">
    <source>
        <dbReference type="ARBA" id="ARBA00004127"/>
    </source>
</evidence>
<dbReference type="AlphaFoldDB" id="T1H0X8"/>
<dbReference type="EMBL" id="CAQQ02382357">
    <property type="status" value="NOT_ANNOTATED_CDS"/>
    <property type="molecule type" value="Genomic_DNA"/>
</dbReference>
<organism evidence="12 13">
    <name type="scientific">Megaselia scalaris</name>
    <name type="common">Humpbacked fly</name>
    <name type="synonym">Phora scalaris</name>
    <dbReference type="NCBI Taxonomy" id="36166"/>
    <lineage>
        <taxon>Eukaryota</taxon>
        <taxon>Metazoa</taxon>
        <taxon>Ecdysozoa</taxon>
        <taxon>Arthropoda</taxon>
        <taxon>Hexapoda</taxon>
        <taxon>Insecta</taxon>
        <taxon>Pterygota</taxon>
        <taxon>Neoptera</taxon>
        <taxon>Endopterygota</taxon>
        <taxon>Diptera</taxon>
        <taxon>Brachycera</taxon>
        <taxon>Muscomorpha</taxon>
        <taxon>Platypezoidea</taxon>
        <taxon>Phoridae</taxon>
        <taxon>Megaseliini</taxon>
        <taxon>Megaselia</taxon>
    </lineage>
</organism>
<dbReference type="InterPro" id="IPR000626">
    <property type="entry name" value="Ubiquitin-like_dom"/>
</dbReference>
<dbReference type="GO" id="GO:0005783">
    <property type="term" value="C:endoplasmic reticulum"/>
    <property type="evidence" value="ECO:0007669"/>
    <property type="project" value="UniProtKB-SubCell"/>
</dbReference>
<dbReference type="InterPro" id="IPR049127">
    <property type="entry name" value="TECR-like_N"/>
</dbReference>
<evidence type="ECO:0000256" key="5">
    <source>
        <dbReference type="ARBA" id="ARBA00022692"/>
    </source>
</evidence>
<comment type="subcellular location">
    <subcellularLocation>
        <location evidence="1">Endomembrane system</location>
        <topology evidence="1">Multi-pass membrane protein</topology>
    </subcellularLocation>
    <subcellularLocation>
        <location evidence="2">Endoplasmic reticulum</location>
    </subcellularLocation>
</comment>
<evidence type="ECO:0000256" key="4">
    <source>
        <dbReference type="ARBA" id="ARBA00022516"/>
    </source>
</evidence>
<evidence type="ECO:0000256" key="6">
    <source>
        <dbReference type="ARBA" id="ARBA00022824"/>
    </source>
</evidence>
<keyword evidence="10" id="KW-0472">Membrane</keyword>
<dbReference type="EnsemblMetazoa" id="MESCA009825-RA">
    <property type="protein sequence ID" value="MESCA009825-PA"/>
    <property type="gene ID" value="MESCA009825"/>
</dbReference>
<sequence>MDIEIYNAKNSKPYGKCHVTDDTTVSDLKIAIHKQIPQTPKAERLSIRLEARGKQVKESETVKSLGIQNGGKIYIKDLGPQIGWKTVFLAEYAGPLIVYLWVYTRPYVFYGALENAKPLGLTAHIAAACYTFHYSKRLLETIFVHRFSHSTMPLSNLFKNCSYYWGFTAYVSYHINHPLYTSPCMWTVYAGLAGFLKHFQLWNSKEVLLRADKTRNRYLIILKLKIYSSVN</sequence>
<evidence type="ECO:0000313" key="13">
    <source>
        <dbReference type="Proteomes" id="UP000015102"/>
    </source>
</evidence>
<proteinExistence type="inferred from homology"/>
<dbReference type="EMBL" id="CAQQ02382358">
    <property type="status" value="NOT_ANNOTATED_CDS"/>
    <property type="molecule type" value="Genomic_DNA"/>
</dbReference>
<dbReference type="FunFam" id="3.10.20.90:FF:000131">
    <property type="entry name" value="trans-2,3-enoyl-CoA reductase-like"/>
    <property type="match status" value="1"/>
</dbReference>
<accession>T1H0X8</accession>
<protein>
    <recommendedName>
        <fullName evidence="11">Ubiquitin-like domain-containing protein</fullName>
    </recommendedName>
</protein>
<dbReference type="InterPro" id="IPR039357">
    <property type="entry name" value="SRD5A/TECR"/>
</dbReference>
<dbReference type="GO" id="GO:0042761">
    <property type="term" value="P:very long-chain fatty acid biosynthetic process"/>
    <property type="evidence" value="ECO:0007669"/>
    <property type="project" value="TreeGrafter"/>
</dbReference>
<keyword evidence="13" id="KW-1185">Reference proteome</keyword>
<dbReference type="Gene3D" id="3.10.20.90">
    <property type="entry name" value="Phosphatidylinositol 3-kinase Catalytic Subunit, Chain A, domain 1"/>
    <property type="match status" value="1"/>
</dbReference>
<evidence type="ECO:0000256" key="3">
    <source>
        <dbReference type="ARBA" id="ARBA00007742"/>
    </source>
</evidence>
<dbReference type="OMA" id="LLEYSGX"/>
<dbReference type="CDD" id="cd01801">
    <property type="entry name" value="Ubl_TECR_like"/>
    <property type="match status" value="1"/>
</dbReference>
<dbReference type="Pfam" id="PF21696">
    <property type="entry name" value="TECR_N"/>
    <property type="match status" value="1"/>
</dbReference>
<feature type="domain" description="Ubiquitin-like" evidence="11">
    <location>
        <begin position="1"/>
        <end position="75"/>
    </location>
</feature>
<evidence type="ECO:0000256" key="9">
    <source>
        <dbReference type="ARBA" id="ARBA00023098"/>
    </source>
</evidence>
<keyword evidence="5" id="KW-0812">Transmembrane</keyword>
<dbReference type="STRING" id="36166.T1H0X8"/>
<dbReference type="PANTHER" id="PTHR10556">
    <property type="entry name" value="3-OXO-5-ALPHA-STEROID 4-DEHYDROGENASE"/>
    <property type="match status" value="1"/>
</dbReference>
<evidence type="ECO:0000256" key="2">
    <source>
        <dbReference type="ARBA" id="ARBA00004240"/>
    </source>
</evidence>
<dbReference type="HOGENOM" id="CLU_1201019_0_0_1"/>